<accession>A0A182WDB8</accession>
<dbReference type="AlphaFoldDB" id="A0A182WDB8"/>
<dbReference type="PANTHER" id="PTHR47204">
    <property type="entry name" value="OS02G0168900 PROTEIN"/>
    <property type="match status" value="1"/>
</dbReference>
<evidence type="ECO:0000313" key="3">
    <source>
        <dbReference type="Proteomes" id="UP000075920"/>
    </source>
</evidence>
<dbReference type="InterPro" id="IPR013924">
    <property type="entry name" value="RNase_H2_suC"/>
</dbReference>
<sequence length="211" mass="23751">FICGTKDSYCNQFSFVFITAGKKDAATTRRSTRETIRLFFGYQTYSNLCIEDISVSTYHIMAINLKVNSKDITSSLKSPINLQYIPATISGDGPANLEQFFTPYTETQPDGSLRNALRGYPLQGKVTTLPEGYTGVMFQETKKPLSADDDRTLTFAGAFRDFTYWNYDRKPSRNDPLAKALTWLQLSEVLHGDADETEPKQKQTGKIKNGH</sequence>
<dbReference type="GO" id="GO:0006401">
    <property type="term" value="P:RNA catabolic process"/>
    <property type="evidence" value="ECO:0007669"/>
    <property type="project" value="InterPro"/>
</dbReference>
<organism evidence="2 3">
    <name type="scientific">Anopheles minimus</name>
    <dbReference type="NCBI Taxonomy" id="112268"/>
    <lineage>
        <taxon>Eukaryota</taxon>
        <taxon>Metazoa</taxon>
        <taxon>Ecdysozoa</taxon>
        <taxon>Arthropoda</taxon>
        <taxon>Hexapoda</taxon>
        <taxon>Insecta</taxon>
        <taxon>Pterygota</taxon>
        <taxon>Neoptera</taxon>
        <taxon>Endopterygota</taxon>
        <taxon>Diptera</taxon>
        <taxon>Nematocera</taxon>
        <taxon>Culicoidea</taxon>
        <taxon>Culicidae</taxon>
        <taxon>Anophelinae</taxon>
        <taxon>Anopheles</taxon>
    </lineage>
</organism>
<dbReference type="EnsemblMetazoa" id="AMIN008355-RA">
    <property type="protein sequence ID" value="AMIN008355-PA"/>
    <property type="gene ID" value="AMIN008355"/>
</dbReference>
<dbReference type="PANTHER" id="PTHR47204:SF1">
    <property type="entry name" value="RIBONUCLEASE H2 SUBUNIT C"/>
    <property type="match status" value="1"/>
</dbReference>
<reference evidence="3" key="1">
    <citation type="submission" date="2013-03" db="EMBL/GenBank/DDBJ databases">
        <title>The Genome Sequence of Anopheles minimus MINIMUS1.</title>
        <authorList>
            <consortium name="The Broad Institute Genomics Platform"/>
            <person name="Neafsey D.E."/>
            <person name="Walton C."/>
            <person name="Walker B."/>
            <person name="Young S.K."/>
            <person name="Zeng Q."/>
            <person name="Gargeya S."/>
            <person name="Fitzgerald M."/>
            <person name="Haas B."/>
            <person name="Abouelleil A."/>
            <person name="Allen A.W."/>
            <person name="Alvarado L."/>
            <person name="Arachchi H.M."/>
            <person name="Berlin A.M."/>
            <person name="Chapman S.B."/>
            <person name="Gainer-Dewar J."/>
            <person name="Goldberg J."/>
            <person name="Griggs A."/>
            <person name="Gujja S."/>
            <person name="Hansen M."/>
            <person name="Howarth C."/>
            <person name="Imamovic A."/>
            <person name="Ireland A."/>
            <person name="Larimer J."/>
            <person name="McCowan C."/>
            <person name="Murphy C."/>
            <person name="Pearson M."/>
            <person name="Poon T.W."/>
            <person name="Priest M."/>
            <person name="Roberts A."/>
            <person name="Saif S."/>
            <person name="Shea T."/>
            <person name="Sisk P."/>
            <person name="Sykes S."/>
            <person name="Wortman J."/>
            <person name="Nusbaum C."/>
            <person name="Birren B."/>
        </authorList>
    </citation>
    <scope>NUCLEOTIDE SEQUENCE [LARGE SCALE GENOMIC DNA]</scope>
    <source>
        <strain evidence="3">MINIMUS1</strain>
    </source>
</reference>
<dbReference type="Pfam" id="PF08615">
    <property type="entry name" value="RNase_H2_suC"/>
    <property type="match status" value="1"/>
</dbReference>
<protein>
    <submittedName>
        <fullName evidence="2">Uncharacterized protein</fullName>
    </submittedName>
</protein>
<feature type="compositionally biased region" description="Basic and acidic residues" evidence="1">
    <location>
        <begin position="191"/>
        <end position="201"/>
    </location>
</feature>
<evidence type="ECO:0000256" key="1">
    <source>
        <dbReference type="SAM" id="MobiDB-lite"/>
    </source>
</evidence>
<dbReference type="Gene3D" id="2.40.128.680">
    <property type="match status" value="1"/>
</dbReference>
<dbReference type="GO" id="GO:0032299">
    <property type="term" value="C:ribonuclease H2 complex"/>
    <property type="evidence" value="ECO:0007669"/>
    <property type="project" value="InterPro"/>
</dbReference>
<name>A0A182WDB8_9DIPT</name>
<reference evidence="2" key="2">
    <citation type="submission" date="2020-05" db="UniProtKB">
        <authorList>
            <consortium name="EnsemblMetazoa"/>
        </authorList>
    </citation>
    <scope>IDENTIFICATION</scope>
    <source>
        <strain evidence="2">MINIMUS1</strain>
    </source>
</reference>
<keyword evidence="3" id="KW-1185">Reference proteome</keyword>
<dbReference type="VEuPathDB" id="VectorBase:AMIN008355"/>
<evidence type="ECO:0000313" key="2">
    <source>
        <dbReference type="EnsemblMetazoa" id="AMIN008355-PA"/>
    </source>
</evidence>
<feature type="region of interest" description="Disordered" evidence="1">
    <location>
        <begin position="191"/>
        <end position="211"/>
    </location>
</feature>
<dbReference type="Proteomes" id="UP000075920">
    <property type="component" value="Unassembled WGS sequence"/>
</dbReference>
<proteinExistence type="predicted"/>
<dbReference type="CDD" id="cd09271">
    <property type="entry name" value="RNase_H2-C"/>
    <property type="match status" value="1"/>
</dbReference>
<dbReference type="STRING" id="112268.A0A182WDB8"/>